<dbReference type="InterPro" id="IPR027417">
    <property type="entry name" value="P-loop_NTPase"/>
</dbReference>
<dbReference type="InterPro" id="IPR047610">
    <property type="entry name" value="ImuA_translesion"/>
</dbReference>
<dbReference type="PIRSF" id="PIRSF037290">
    <property type="entry name" value="UCP037290"/>
    <property type="match status" value="1"/>
</dbReference>
<dbReference type="Proteomes" id="UP001259982">
    <property type="component" value="Unassembled WGS sequence"/>
</dbReference>
<organism evidence="1 2">
    <name type="scientific">Spectribacter acetivorans</name>
    <dbReference type="NCBI Taxonomy" id="3075603"/>
    <lineage>
        <taxon>Bacteria</taxon>
        <taxon>Pseudomonadati</taxon>
        <taxon>Pseudomonadota</taxon>
        <taxon>Gammaproteobacteria</taxon>
        <taxon>Salinisphaerales</taxon>
        <taxon>Salinisphaeraceae</taxon>
        <taxon>Spectribacter</taxon>
    </lineage>
</organism>
<keyword evidence="2" id="KW-1185">Reference proteome</keyword>
<gene>
    <name evidence="1" type="primary">imuA</name>
    <name evidence="1" type="ORF">RM531_05640</name>
</gene>
<proteinExistence type="predicted"/>
<evidence type="ECO:0000313" key="1">
    <source>
        <dbReference type="EMBL" id="MDT0617947.1"/>
    </source>
</evidence>
<sequence length="235" mass="24066">MTGSVADLLRHPDIWRGGAAADTPGLPSGFAALDQRLPGGGFPANGLTEITPDSSGIGELGLMLPALIAAIEQGRHLLWVAPPHLPYAPALAAAGLDLTRLATVTTASAPDALWAAEQGLRAGAVVVLWAADFTAPAARRLQLAAEAGNRPGFIQRPPGMPADPRLPAALRLRLAPGPLVHVLKCRGRAGFRVDLSRSMSARTRAADNQSGIADAMALPVATGAGAGRPLPARHA</sequence>
<name>A0ABU3B666_9GAMM</name>
<dbReference type="NCBIfam" id="NF033429">
    <property type="entry name" value="ImuA_translesion"/>
    <property type="match status" value="1"/>
</dbReference>
<comment type="caution">
    <text evidence="1">The sequence shown here is derived from an EMBL/GenBank/DDBJ whole genome shotgun (WGS) entry which is preliminary data.</text>
</comment>
<evidence type="ECO:0000313" key="2">
    <source>
        <dbReference type="Proteomes" id="UP001259982"/>
    </source>
</evidence>
<dbReference type="EMBL" id="JAVRHY010000004">
    <property type="protein sequence ID" value="MDT0617947.1"/>
    <property type="molecule type" value="Genomic_DNA"/>
</dbReference>
<dbReference type="InterPro" id="IPR017166">
    <property type="entry name" value="UCP037290"/>
</dbReference>
<dbReference type="RefSeq" id="WP_311657925.1">
    <property type="nucleotide sequence ID" value="NZ_JAVRHY010000004.1"/>
</dbReference>
<dbReference type="SUPFAM" id="SSF52540">
    <property type="entry name" value="P-loop containing nucleoside triphosphate hydrolases"/>
    <property type="match status" value="1"/>
</dbReference>
<dbReference type="Gene3D" id="3.40.50.300">
    <property type="entry name" value="P-loop containing nucleotide triphosphate hydrolases"/>
    <property type="match status" value="1"/>
</dbReference>
<protein>
    <submittedName>
        <fullName evidence="1">Translesion DNA synthesis-associated protein ImuA</fullName>
    </submittedName>
</protein>
<reference evidence="1 2" key="1">
    <citation type="submission" date="2023-09" db="EMBL/GenBank/DDBJ databases">
        <authorList>
            <person name="Rey-Velasco X."/>
        </authorList>
    </citation>
    <scope>NUCLEOTIDE SEQUENCE [LARGE SCALE GENOMIC DNA]</scope>
    <source>
        <strain evidence="1 2">P385</strain>
    </source>
</reference>
<accession>A0ABU3B666</accession>